<dbReference type="Gene3D" id="2.40.420.20">
    <property type="match status" value="1"/>
</dbReference>
<dbReference type="Pfam" id="PF25967">
    <property type="entry name" value="RND-MFP_C"/>
    <property type="match status" value="1"/>
</dbReference>
<dbReference type="GO" id="GO:0030313">
    <property type="term" value="C:cell envelope"/>
    <property type="evidence" value="ECO:0007669"/>
    <property type="project" value="UniProtKB-SubCell"/>
</dbReference>
<dbReference type="InterPro" id="IPR058626">
    <property type="entry name" value="MdtA-like_b-barrel"/>
</dbReference>
<evidence type="ECO:0000256" key="2">
    <source>
        <dbReference type="ARBA" id="ARBA00009477"/>
    </source>
</evidence>
<dbReference type="EMBL" id="QGHA01000002">
    <property type="protein sequence ID" value="PWK79189.1"/>
    <property type="molecule type" value="Genomic_DNA"/>
</dbReference>
<feature type="domain" description="Multidrug resistance protein MdtA-like C-terminal permuted SH3" evidence="6">
    <location>
        <begin position="313"/>
        <end position="374"/>
    </location>
</feature>
<keyword evidence="3" id="KW-0732">Signal</keyword>
<feature type="domain" description="Multidrug resistance protein MdtA-like beta-barrel" evidence="5">
    <location>
        <begin position="221"/>
        <end position="307"/>
    </location>
</feature>
<proteinExistence type="inferred from homology"/>
<dbReference type="Proteomes" id="UP000245678">
    <property type="component" value="Unassembled WGS sequence"/>
</dbReference>
<evidence type="ECO:0000313" key="7">
    <source>
        <dbReference type="EMBL" id="PWK79189.1"/>
    </source>
</evidence>
<comment type="subcellular location">
    <subcellularLocation>
        <location evidence="1">Cell envelope</location>
    </subcellularLocation>
</comment>
<keyword evidence="8" id="KW-1185">Reference proteome</keyword>
<name>A0A316HD84_9SPHI</name>
<dbReference type="AlphaFoldDB" id="A0A316HD84"/>
<feature type="chain" id="PRO_5016419473" evidence="3">
    <location>
        <begin position="23"/>
        <end position="407"/>
    </location>
</feature>
<feature type="signal peptide" evidence="3">
    <location>
        <begin position="1"/>
        <end position="22"/>
    </location>
</feature>
<sequence length="407" mass="43089">MKMSIKTDIKLLIFQFSLGLIALSSCGGNPAAGGPGAGGPGLPTGPTPYKAATVYAGPATIFYSFPASIEGQQNVEIRPKVDGFVQKIFVDEGATVHKGQPLFELRNPQYEAALRSALAAVKIAEADVQTAEMDVEEVRPLVEKKIISDYELKSKQYTLNSKKASLASAQADLVNAKVNVSYTYLTSPSNGVIGTIPYKVGSLVSSTSANPLTTVYNTDNIYVYFSFNEKQLLEFSKTVKGATIKEKLATLADVSLILADGTTYPAKGRIVTAGGLISTETGSVSLRANFPNTLGLIRSGSSATIKIPIHIENALLIPQNATYDLQGQKFVYTLSDKDSTVNTGIRVSANTIGNLYVVESGLKKGDKLVIEGVGNLKPGTAIKPMPVNTDSLYAAAGKTTPANTNHQ</sequence>
<comment type="similarity">
    <text evidence="2">Belongs to the membrane fusion protein (MFP) (TC 8.A.1) family.</text>
</comment>
<feature type="domain" description="Multidrug resistance protein MdtA-like barrel-sandwich hybrid" evidence="4">
    <location>
        <begin position="74"/>
        <end position="215"/>
    </location>
</feature>
<dbReference type="PANTHER" id="PTHR30158:SF23">
    <property type="entry name" value="MULTIDRUG RESISTANCE PROTEIN MEXA"/>
    <property type="match status" value="1"/>
</dbReference>
<evidence type="ECO:0000256" key="1">
    <source>
        <dbReference type="ARBA" id="ARBA00004196"/>
    </source>
</evidence>
<evidence type="ECO:0000313" key="8">
    <source>
        <dbReference type="Proteomes" id="UP000245678"/>
    </source>
</evidence>
<dbReference type="GO" id="GO:0005886">
    <property type="term" value="C:plasma membrane"/>
    <property type="evidence" value="ECO:0007669"/>
    <property type="project" value="TreeGrafter"/>
</dbReference>
<dbReference type="Gene3D" id="2.40.50.100">
    <property type="match status" value="1"/>
</dbReference>
<dbReference type="InterPro" id="IPR006143">
    <property type="entry name" value="RND_pump_MFP"/>
</dbReference>
<dbReference type="Pfam" id="PF25917">
    <property type="entry name" value="BSH_RND"/>
    <property type="match status" value="1"/>
</dbReference>
<gene>
    <name evidence="7" type="ORF">LX99_01645</name>
</gene>
<evidence type="ECO:0000259" key="6">
    <source>
        <dbReference type="Pfam" id="PF25967"/>
    </source>
</evidence>
<dbReference type="InterPro" id="IPR058625">
    <property type="entry name" value="MdtA-like_BSH"/>
</dbReference>
<dbReference type="NCBIfam" id="TIGR01730">
    <property type="entry name" value="RND_mfp"/>
    <property type="match status" value="1"/>
</dbReference>
<dbReference type="InterPro" id="IPR058627">
    <property type="entry name" value="MdtA-like_C"/>
</dbReference>
<reference evidence="7 8" key="1">
    <citation type="submission" date="2018-05" db="EMBL/GenBank/DDBJ databases">
        <title>Genomic Encyclopedia of Archaeal and Bacterial Type Strains, Phase II (KMG-II): from individual species to whole genera.</title>
        <authorList>
            <person name="Goeker M."/>
        </authorList>
    </citation>
    <scope>NUCLEOTIDE SEQUENCE [LARGE SCALE GENOMIC DNA]</scope>
    <source>
        <strain evidence="7 8">DSM 19975</strain>
    </source>
</reference>
<dbReference type="GO" id="GO:0022857">
    <property type="term" value="F:transmembrane transporter activity"/>
    <property type="evidence" value="ECO:0007669"/>
    <property type="project" value="InterPro"/>
</dbReference>
<dbReference type="Pfam" id="PF25944">
    <property type="entry name" value="Beta-barrel_RND"/>
    <property type="match status" value="1"/>
</dbReference>
<dbReference type="RefSeq" id="WP_211318976.1">
    <property type="nucleotide sequence ID" value="NZ_QGHA01000002.1"/>
</dbReference>
<dbReference type="Gene3D" id="1.10.287.470">
    <property type="entry name" value="Helix hairpin bin"/>
    <property type="match status" value="1"/>
</dbReference>
<evidence type="ECO:0000256" key="3">
    <source>
        <dbReference type="SAM" id="SignalP"/>
    </source>
</evidence>
<comment type="caution">
    <text evidence="7">The sequence shown here is derived from an EMBL/GenBank/DDBJ whole genome shotgun (WGS) entry which is preliminary data.</text>
</comment>
<dbReference type="PROSITE" id="PS51257">
    <property type="entry name" value="PROKAR_LIPOPROTEIN"/>
    <property type="match status" value="1"/>
</dbReference>
<dbReference type="PANTHER" id="PTHR30158">
    <property type="entry name" value="ACRA/E-RELATED COMPONENT OF DRUG EFFLUX TRANSPORTER"/>
    <property type="match status" value="1"/>
</dbReference>
<evidence type="ECO:0000259" key="5">
    <source>
        <dbReference type="Pfam" id="PF25944"/>
    </source>
</evidence>
<dbReference type="Gene3D" id="2.40.30.170">
    <property type="match status" value="1"/>
</dbReference>
<organism evidence="7 8">
    <name type="scientific">Mucilaginibacter oryzae</name>
    <dbReference type="NCBI Taxonomy" id="468058"/>
    <lineage>
        <taxon>Bacteria</taxon>
        <taxon>Pseudomonadati</taxon>
        <taxon>Bacteroidota</taxon>
        <taxon>Sphingobacteriia</taxon>
        <taxon>Sphingobacteriales</taxon>
        <taxon>Sphingobacteriaceae</taxon>
        <taxon>Mucilaginibacter</taxon>
    </lineage>
</organism>
<dbReference type="SUPFAM" id="SSF111369">
    <property type="entry name" value="HlyD-like secretion proteins"/>
    <property type="match status" value="1"/>
</dbReference>
<dbReference type="GO" id="GO:0046677">
    <property type="term" value="P:response to antibiotic"/>
    <property type="evidence" value="ECO:0007669"/>
    <property type="project" value="TreeGrafter"/>
</dbReference>
<evidence type="ECO:0000259" key="4">
    <source>
        <dbReference type="Pfam" id="PF25917"/>
    </source>
</evidence>
<accession>A0A316HD84</accession>
<protein>
    <submittedName>
        <fullName evidence="7">Membrane fusion protein (Multidrug efflux system)</fullName>
    </submittedName>
</protein>